<organism evidence="2 3">
    <name type="scientific">Cryoendolithus antarcticus</name>
    <dbReference type="NCBI Taxonomy" id="1507870"/>
    <lineage>
        <taxon>Eukaryota</taxon>
        <taxon>Fungi</taxon>
        <taxon>Dikarya</taxon>
        <taxon>Ascomycota</taxon>
        <taxon>Pezizomycotina</taxon>
        <taxon>Dothideomycetes</taxon>
        <taxon>Dothideomycetidae</taxon>
        <taxon>Cladosporiales</taxon>
        <taxon>Cladosporiaceae</taxon>
        <taxon>Cryoendolithus</taxon>
    </lineage>
</organism>
<reference evidence="3" key="1">
    <citation type="submission" date="2017-03" db="EMBL/GenBank/DDBJ databases">
        <title>Genomes of endolithic fungi from Antarctica.</title>
        <authorList>
            <person name="Coleine C."/>
            <person name="Masonjones S."/>
            <person name="Stajich J.E."/>
        </authorList>
    </citation>
    <scope>NUCLEOTIDE SEQUENCE [LARGE SCALE GENOMIC DNA]</scope>
    <source>
        <strain evidence="3">CCFEE 5527</strain>
    </source>
</reference>
<comment type="caution">
    <text evidence="2">The sequence shown here is derived from an EMBL/GenBank/DDBJ whole genome shotgun (WGS) entry which is preliminary data.</text>
</comment>
<evidence type="ECO:0000313" key="2">
    <source>
        <dbReference type="EMBL" id="OQN96463.1"/>
    </source>
</evidence>
<keyword evidence="3" id="KW-1185">Reference proteome</keyword>
<protein>
    <submittedName>
        <fullName evidence="2">Uncharacterized protein</fullName>
    </submittedName>
</protein>
<proteinExistence type="predicted"/>
<dbReference type="AlphaFoldDB" id="A0A1V8SBL5"/>
<feature type="region of interest" description="Disordered" evidence="1">
    <location>
        <begin position="1"/>
        <end position="29"/>
    </location>
</feature>
<dbReference type="Proteomes" id="UP000192596">
    <property type="component" value="Unassembled WGS sequence"/>
</dbReference>
<sequence length="181" mass="20565">MSSIVTAPSSYAHKIGGKKGQEKFTSKQEKEEREFLEAWQKEREAVARREEIARALDVAQVDKQTLGQAAFQHKTAQTELDQMYAQLFNGATPEVPGEDQMEQTLQHLILYLDQCQLQFNTDSAGEALRRAESRIAAGNKNMQEALSMSRVDMMGRGTFIDMMERDALSRPPSLYRKRSFT</sequence>
<evidence type="ECO:0000256" key="1">
    <source>
        <dbReference type="SAM" id="MobiDB-lite"/>
    </source>
</evidence>
<dbReference type="OrthoDB" id="2562743at2759"/>
<name>A0A1V8SBL5_9PEZI</name>
<dbReference type="PANTHER" id="PTHR21974:SF2">
    <property type="entry name" value="RE15880P"/>
    <property type="match status" value="1"/>
</dbReference>
<dbReference type="EMBL" id="NAJO01000066">
    <property type="protein sequence ID" value="OQN96463.1"/>
    <property type="molecule type" value="Genomic_DNA"/>
</dbReference>
<evidence type="ECO:0000313" key="3">
    <source>
        <dbReference type="Proteomes" id="UP000192596"/>
    </source>
</evidence>
<feature type="compositionally biased region" description="Basic and acidic residues" evidence="1">
    <location>
        <begin position="19"/>
        <end position="29"/>
    </location>
</feature>
<gene>
    <name evidence="2" type="ORF">B0A48_17519</name>
</gene>
<dbReference type="PANTHER" id="PTHR21974">
    <property type="entry name" value="RE15880P"/>
    <property type="match status" value="1"/>
</dbReference>
<dbReference type="InParanoid" id="A0A1V8SBL5"/>
<accession>A0A1V8SBL5</accession>
<dbReference type="STRING" id="1507870.A0A1V8SBL5"/>